<keyword evidence="1" id="KW-0472">Membrane</keyword>
<keyword evidence="1" id="KW-0812">Transmembrane</keyword>
<sequence length="424" mass="45775">MPNLNWRLIGLISAFLGAVVIIGYVLWLFFFRPVIAPAPITNVNETPALTNGGLPVAGPGGQIPIIDDLEGGLPSQILANLGVNVNAPVEIPTTPTEVAAGGVTQTTALTANTALSPALSSNGLDVNFYDPNNQKFFKVNSDGILQELSDQQFSNVQKVSWAPSGNRAILEFPDNSKVLYDFSSNKQITLPSHWEEFSFAANSGGFAFKNNALDPEDRWLAVSNLDGTQTRLIQALGNNGNIVDVNWSPNNQMIGTYTKPLDGQRQNLFFLGFNGENFKKTIIHGYNFKGQWSPTGKQILYSVSNAASLYQPSLWIVDAVGDNIGSNRTNLGLSTTADKCHFASNTDLYCAVATEQQIGSGIEGNEPEIGSDVIVKVNLNSGSKSLVAIPNGAFNISNIVTSDDDRYLYFTESTTGQLYNIKLR</sequence>
<dbReference type="InterPro" id="IPR011042">
    <property type="entry name" value="6-blade_b-propeller_TolB-like"/>
</dbReference>
<gene>
    <name evidence="2" type="ORF">COT81_03715</name>
</gene>
<organism evidence="2 3">
    <name type="scientific">Candidatus Buchananbacteria bacterium CG10_big_fil_rev_8_21_14_0_10_42_9</name>
    <dbReference type="NCBI Taxonomy" id="1974526"/>
    <lineage>
        <taxon>Bacteria</taxon>
        <taxon>Candidatus Buchananiibacteriota</taxon>
    </lineage>
</organism>
<accession>A0A2H0W0T2</accession>
<dbReference type="SUPFAM" id="SSF82171">
    <property type="entry name" value="DPP6 N-terminal domain-like"/>
    <property type="match status" value="1"/>
</dbReference>
<evidence type="ECO:0000256" key="1">
    <source>
        <dbReference type="SAM" id="Phobius"/>
    </source>
</evidence>
<evidence type="ECO:0000313" key="2">
    <source>
        <dbReference type="EMBL" id="PIS04954.1"/>
    </source>
</evidence>
<dbReference type="Gene3D" id="2.120.10.30">
    <property type="entry name" value="TolB, C-terminal domain"/>
    <property type="match status" value="1"/>
</dbReference>
<reference evidence="3" key="1">
    <citation type="submission" date="2017-09" db="EMBL/GenBank/DDBJ databases">
        <title>Depth-based differentiation of microbial function through sediment-hosted aquifers and enrichment of novel symbionts in the deep terrestrial subsurface.</title>
        <authorList>
            <person name="Probst A.J."/>
            <person name="Ladd B."/>
            <person name="Jarett J.K."/>
            <person name="Geller-Mcgrath D.E."/>
            <person name="Sieber C.M.K."/>
            <person name="Emerson J.B."/>
            <person name="Anantharaman K."/>
            <person name="Thomas B.C."/>
            <person name="Malmstrom R."/>
            <person name="Stieglmeier M."/>
            <person name="Klingl A."/>
            <person name="Woyke T."/>
            <person name="Ryan C.M."/>
            <person name="Banfield J.F."/>
        </authorList>
    </citation>
    <scope>NUCLEOTIDE SEQUENCE [LARGE SCALE GENOMIC DNA]</scope>
</reference>
<dbReference type="EMBL" id="PEZZ01000029">
    <property type="protein sequence ID" value="PIS04954.1"/>
    <property type="molecule type" value="Genomic_DNA"/>
</dbReference>
<dbReference type="AlphaFoldDB" id="A0A2H0W0T2"/>
<keyword evidence="1" id="KW-1133">Transmembrane helix</keyword>
<comment type="caution">
    <text evidence="2">The sequence shown here is derived from an EMBL/GenBank/DDBJ whole genome shotgun (WGS) entry which is preliminary data.</text>
</comment>
<evidence type="ECO:0008006" key="4">
    <source>
        <dbReference type="Google" id="ProtNLM"/>
    </source>
</evidence>
<dbReference type="Proteomes" id="UP000230935">
    <property type="component" value="Unassembled WGS sequence"/>
</dbReference>
<feature type="transmembrane region" description="Helical" evidence="1">
    <location>
        <begin position="6"/>
        <end position="30"/>
    </location>
</feature>
<protein>
    <recommendedName>
        <fullName evidence="4">Dipeptidylpeptidase IV N-terminal domain-containing protein</fullName>
    </recommendedName>
</protein>
<proteinExistence type="predicted"/>
<evidence type="ECO:0000313" key="3">
    <source>
        <dbReference type="Proteomes" id="UP000230935"/>
    </source>
</evidence>
<name>A0A2H0W0T2_9BACT</name>